<dbReference type="PANTHER" id="PTHR43738:SF1">
    <property type="entry name" value="HEMIN TRANSPORT SYSTEM PERMEASE PROTEIN HRTB-RELATED"/>
    <property type="match status" value="1"/>
</dbReference>
<evidence type="ECO:0000256" key="3">
    <source>
        <dbReference type="ARBA" id="ARBA00022475"/>
    </source>
</evidence>
<dbReference type="EMBL" id="VNHT01000010">
    <property type="protein sequence ID" value="TYP91259.1"/>
    <property type="molecule type" value="Genomic_DNA"/>
</dbReference>
<comment type="subcellular location">
    <subcellularLocation>
        <location evidence="1">Cell membrane</location>
        <topology evidence="1">Multi-pass membrane protein</topology>
    </subcellularLocation>
</comment>
<keyword evidence="11" id="KW-1185">Reference proteome</keyword>
<dbReference type="NCBIfam" id="TIGR01185">
    <property type="entry name" value="devC"/>
    <property type="match status" value="1"/>
</dbReference>
<dbReference type="GO" id="GO:0005886">
    <property type="term" value="C:plasma membrane"/>
    <property type="evidence" value="ECO:0007669"/>
    <property type="project" value="UniProtKB-SubCell"/>
</dbReference>
<evidence type="ECO:0000256" key="7">
    <source>
        <dbReference type="SAM" id="Phobius"/>
    </source>
</evidence>
<evidence type="ECO:0000256" key="4">
    <source>
        <dbReference type="ARBA" id="ARBA00022692"/>
    </source>
</evidence>
<evidence type="ECO:0000259" key="8">
    <source>
        <dbReference type="Pfam" id="PF02687"/>
    </source>
</evidence>
<protein>
    <submittedName>
        <fullName evidence="9">DevC protein</fullName>
    </submittedName>
    <submittedName>
        <fullName evidence="10">Putative ABC transport system permease protein</fullName>
    </submittedName>
</protein>
<dbReference type="AlphaFoldDB" id="A0A0F7KHX6"/>
<dbReference type="Proteomes" id="UP000324176">
    <property type="component" value="Unassembled WGS sequence"/>
</dbReference>
<gene>
    <name evidence="9" type="ORF">AAW31_16930</name>
    <name evidence="10" type="ORF">BCL69_101030</name>
</gene>
<feature type="domain" description="ABC3 transporter permease C-terminal" evidence="8">
    <location>
        <begin position="274"/>
        <end position="385"/>
    </location>
</feature>
<dbReference type="InterPro" id="IPR005891">
    <property type="entry name" value="DevC"/>
</dbReference>
<keyword evidence="3" id="KW-1003">Cell membrane</keyword>
<dbReference type="PANTHER" id="PTHR43738">
    <property type="entry name" value="ABC TRANSPORTER, MEMBRANE PROTEIN"/>
    <property type="match status" value="1"/>
</dbReference>
<evidence type="ECO:0000256" key="1">
    <source>
        <dbReference type="ARBA" id="ARBA00004651"/>
    </source>
</evidence>
<proteinExistence type="predicted"/>
<dbReference type="KEGG" id="nco:AAW31_16930"/>
<keyword evidence="2" id="KW-0813">Transport</keyword>
<feature type="transmembrane region" description="Helical" evidence="7">
    <location>
        <begin position="355"/>
        <end position="377"/>
    </location>
</feature>
<evidence type="ECO:0000256" key="2">
    <source>
        <dbReference type="ARBA" id="ARBA00022448"/>
    </source>
</evidence>
<evidence type="ECO:0000313" key="9">
    <source>
        <dbReference type="EMBL" id="AKH39121.1"/>
    </source>
</evidence>
<evidence type="ECO:0000256" key="6">
    <source>
        <dbReference type="ARBA" id="ARBA00023136"/>
    </source>
</evidence>
<feature type="transmembrane region" description="Helical" evidence="7">
    <location>
        <begin position="312"/>
        <end position="335"/>
    </location>
</feature>
<evidence type="ECO:0000256" key="5">
    <source>
        <dbReference type="ARBA" id="ARBA00022989"/>
    </source>
</evidence>
<accession>A0A0F7KHX6</accession>
<dbReference type="Pfam" id="PF02687">
    <property type="entry name" value="FtsX"/>
    <property type="match status" value="1"/>
</dbReference>
<reference evidence="9 11" key="2">
    <citation type="journal article" date="2016" name="Genome Announc.">
        <title>Genome Sequence of Nitrosomonas communis Strain Nm2, a Mesophilic Ammonia-Oxidizing Bacterium Isolated from Mediterranean Soil.</title>
        <authorList>
            <person name="Kozlowski J.A."/>
            <person name="Kits K.D."/>
            <person name="Stein L.Y."/>
        </authorList>
    </citation>
    <scope>NUCLEOTIDE SEQUENCE [LARGE SCALE GENOMIC DNA]</scope>
    <source>
        <strain evidence="9 11">Nm2</strain>
    </source>
</reference>
<keyword evidence="5 7" id="KW-1133">Transmembrane helix</keyword>
<reference evidence="10 12" key="3">
    <citation type="submission" date="2019-07" db="EMBL/GenBank/DDBJ databases">
        <title>Active sludge and wastewater microbial communities from Klosterneuburg, Austria.</title>
        <authorList>
            <person name="Wagner M."/>
        </authorList>
    </citation>
    <scope>NUCLEOTIDE SEQUENCE [LARGE SCALE GENOMIC DNA]</scope>
    <source>
        <strain evidence="10 12">Nm2</strain>
    </source>
</reference>
<keyword evidence="6 7" id="KW-0472">Membrane</keyword>
<dbReference type="RefSeq" id="WP_046851145.1">
    <property type="nucleotide sequence ID" value="NZ_CP011451.1"/>
</dbReference>
<feature type="transmembrane region" description="Helical" evidence="7">
    <location>
        <begin position="266"/>
        <end position="291"/>
    </location>
</feature>
<evidence type="ECO:0000313" key="10">
    <source>
        <dbReference type="EMBL" id="TYP91259.1"/>
    </source>
</evidence>
<dbReference type="PATRIC" id="fig|44574.3.peg.4081"/>
<evidence type="ECO:0000313" key="12">
    <source>
        <dbReference type="Proteomes" id="UP000324176"/>
    </source>
</evidence>
<sequence length="389" mass="44332">MNLVAWIYFPARLAWRQLIFDRTKLIAATCGVLFACVLVFMQQGFRDALYASAASAPVKLNGDLFLMHKQSEAMWRPVRFKRSELMRALGHPAIAEVYPFYLGLAPFKNIETRSKRTLMVYGFDPDSLIFGIEEIKNKRTALRLKDTVLFDEYSRPEFGPMRQLLETGRNVTEVNDYKITVIGFFRLGVSFAADGNIVTSDLNFMRIFPDRTRNDIDLGVIKLYAGTSIKQVQTELSSQLNEFVNIFTYDELLQNEKNYWANMAPIGFIFGFGTVMGLVVGLVIVYQILFTDITNHRHEFATLKAMGYEHGYFIRVVFASAFFLAILGFIPGYLFSLSLYHLAESQIFMPMPMTFTKAVTVFLFILSMCMTAGFLAIHKLKAANPADMF</sequence>
<dbReference type="EMBL" id="CP011451">
    <property type="protein sequence ID" value="AKH39121.1"/>
    <property type="molecule type" value="Genomic_DNA"/>
</dbReference>
<dbReference type="InterPro" id="IPR051125">
    <property type="entry name" value="ABC-4/HrtB_transporter"/>
</dbReference>
<organism evidence="9 11">
    <name type="scientific">Nitrosomonas communis</name>
    <dbReference type="NCBI Taxonomy" id="44574"/>
    <lineage>
        <taxon>Bacteria</taxon>
        <taxon>Pseudomonadati</taxon>
        <taxon>Pseudomonadota</taxon>
        <taxon>Betaproteobacteria</taxon>
        <taxon>Nitrosomonadales</taxon>
        <taxon>Nitrosomonadaceae</taxon>
        <taxon>Nitrosomonas</taxon>
    </lineage>
</organism>
<keyword evidence="4 7" id="KW-0812">Transmembrane</keyword>
<dbReference type="InterPro" id="IPR003838">
    <property type="entry name" value="ABC3_permease_C"/>
</dbReference>
<name>A0A0F7KHX6_9PROT</name>
<dbReference type="Proteomes" id="UP000034156">
    <property type="component" value="Chromosome"/>
</dbReference>
<dbReference type="PIRSF" id="PIRSF031773">
    <property type="entry name" value="DevC"/>
    <property type="match status" value="1"/>
</dbReference>
<evidence type="ECO:0000313" key="11">
    <source>
        <dbReference type="Proteomes" id="UP000034156"/>
    </source>
</evidence>
<reference evidence="11" key="1">
    <citation type="submission" date="2015-05" db="EMBL/GenBank/DDBJ databases">
        <title>Draft genome of Nitrosomonas communis strain Nm2.</title>
        <authorList>
            <person name="Kozlowski J.A."/>
            <person name="Kits K.D."/>
            <person name="Stein L.Y."/>
        </authorList>
    </citation>
    <scope>NUCLEOTIDE SEQUENCE [LARGE SCALE GENOMIC DNA]</scope>
    <source>
        <strain evidence="11">Nm2</strain>
    </source>
</reference>